<comment type="caution">
    <text evidence="1">The sequence shown here is derived from an EMBL/GenBank/DDBJ whole genome shotgun (WGS) entry which is preliminary data.</text>
</comment>
<dbReference type="EMBL" id="JAAGVY010000056">
    <property type="protein sequence ID" value="NEN25490.1"/>
    <property type="molecule type" value="Genomic_DNA"/>
</dbReference>
<evidence type="ECO:0000313" key="1">
    <source>
        <dbReference type="EMBL" id="NEN25490.1"/>
    </source>
</evidence>
<dbReference type="SUPFAM" id="SSF54534">
    <property type="entry name" value="FKBP-like"/>
    <property type="match status" value="1"/>
</dbReference>
<keyword evidence="1" id="KW-0251">Elongation factor</keyword>
<dbReference type="RefSeq" id="WP_163286946.1">
    <property type="nucleotide sequence ID" value="NZ_JAAGVY010000056.1"/>
</dbReference>
<gene>
    <name evidence="1" type="ORF">G3O08_18520</name>
</gene>
<dbReference type="GO" id="GO:0032784">
    <property type="term" value="P:regulation of DNA-templated transcription elongation"/>
    <property type="evidence" value="ECO:0007669"/>
    <property type="project" value="InterPro"/>
</dbReference>
<evidence type="ECO:0000313" key="2">
    <source>
        <dbReference type="Proteomes" id="UP000486602"/>
    </source>
</evidence>
<name>A0A7K3WV12_9FLAO</name>
<proteinExistence type="predicted"/>
<keyword evidence="1" id="KW-0648">Protein biosynthesis</keyword>
<accession>A0A7K3WV12</accession>
<organism evidence="1 2">
    <name type="scientific">Cryomorpha ignava</name>
    <dbReference type="NCBI Taxonomy" id="101383"/>
    <lineage>
        <taxon>Bacteria</taxon>
        <taxon>Pseudomonadati</taxon>
        <taxon>Bacteroidota</taxon>
        <taxon>Flavobacteriia</taxon>
        <taxon>Flavobacteriales</taxon>
        <taxon>Cryomorphaceae</taxon>
        <taxon>Cryomorpha</taxon>
    </lineage>
</organism>
<keyword evidence="2" id="KW-1185">Reference proteome</keyword>
<sequence length="150" mass="16218">MSKIKEALSSAMLHILNQRIDESKAAIDSAIESRNTATKSSAGDKHETGRALMQIEIDNQKKQVANSILLKSTLAQIPLDTNTHTIDFGSLVETSQGFFYLSVSLGKVELSGGVYFTVSPSTPLAQALIGAKLGDTITFQNRSYEILSIE</sequence>
<dbReference type="AlphaFoldDB" id="A0A7K3WV12"/>
<dbReference type="Proteomes" id="UP000486602">
    <property type="component" value="Unassembled WGS sequence"/>
</dbReference>
<dbReference type="GO" id="GO:0003746">
    <property type="term" value="F:translation elongation factor activity"/>
    <property type="evidence" value="ECO:0007669"/>
    <property type="project" value="UniProtKB-KW"/>
</dbReference>
<reference evidence="1 2" key="1">
    <citation type="submission" date="2020-02" db="EMBL/GenBank/DDBJ databases">
        <title>Out from the shadows clarifying the taxonomy of the family Cryomorphaceae and related taxa by utilizing the GTDB taxonomic framework.</title>
        <authorList>
            <person name="Bowman J.P."/>
        </authorList>
    </citation>
    <scope>NUCLEOTIDE SEQUENCE [LARGE SCALE GENOMIC DNA]</scope>
    <source>
        <strain evidence="1 2">QSSC 1-22</strain>
    </source>
</reference>
<protein>
    <submittedName>
        <fullName evidence="1">GreA/GreB family elongation factor</fullName>
    </submittedName>
</protein>
<dbReference type="Gene3D" id="3.10.50.30">
    <property type="entry name" value="Transcription elongation factor, GreA/GreB, C-terminal domain"/>
    <property type="match status" value="1"/>
</dbReference>
<dbReference type="InterPro" id="IPR036953">
    <property type="entry name" value="GreA/GreB_C_sf"/>
</dbReference>
<dbReference type="GO" id="GO:0003677">
    <property type="term" value="F:DNA binding"/>
    <property type="evidence" value="ECO:0007669"/>
    <property type="project" value="InterPro"/>
</dbReference>